<dbReference type="SUPFAM" id="SSF144083">
    <property type="entry name" value="Magnesium transport protein CorA, transmembrane region"/>
    <property type="match status" value="1"/>
</dbReference>
<sequence length="356" mass="41579">MRKKRKGKLTQKIGTPPGTLIYTGDNKDVKPRIRVFEFDEESYKEKELSSLDDWDFSPDSGTVYWVDVVGLSDSEELFRKLRDLCGIHLLVLEDVLNVNHRPKAEYFDDYIFVILKMLTYADDNGVGVESEQVSLIWGSNYVVTFQEREGDVFEGIRDRIRNNKGIVRKEKACYLAYLLIDSVVDNYFAVLEKLGERVEEFEELVITDPSYEIVGNIHNLKRELIELRKSIWPLREVLGVLYKGDSDMIKPCAVYFRDVYDHTVEIIDIVETYREMASGLLDVFLSSLSNKMNEVMKVLTMIATIFIPLTFIAGIYGMNFKYMPELDWKWGYPLVLIVMVFISICMVLYFKRKRWF</sequence>
<evidence type="ECO:0000256" key="8">
    <source>
        <dbReference type="RuleBase" id="RU362010"/>
    </source>
</evidence>
<dbReference type="KEGG" id="tli:Tlie_1219"/>
<evidence type="ECO:0000256" key="2">
    <source>
        <dbReference type="ARBA" id="ARBA00009765"/>
    </source>
</evidence>
<dbReference type="eggNOG" id="COG0598">
    <property type="taxonomic scope" value="Bacteria"/>
</dbReference>
<dbReference type="PANTHER" id="PTHR46494:SF1">
    <property type="entry name" value="CORA FAMILY METAL ION TRANSPORTER (EUROFUNG)"/>
    <property type="match status" value="1"/>
</dbReference>
<name>G7V5P0_THELD</name>
<keyword evidence="10" id="KW-1185">Reference proteome</keyword>
<reference evidence="10" key="1">
    <citation type="submission" date="2011-10" db="EMBL/GenBank/DDBJ databases">
        <title>The complete genome of chromosome of Thermovirga lienii DSM 17291.</title>
        <authorList>
            <consortium name="US DOE Joint Genome Institute (JGI-PGF)"/>
            <person name="Lucas S."/>
            <person name="Copeland A."/>
            <person name="Lapidus A."/>
            <person name="Glavina del Rio T."/>
            <person name="Dalin E."/>
            <person name="Tice H."/>
            <person name="Bruce D."/>
            <person name="Goodwin L."/>
            <person name="Pitluck S."/>
            <person name="Peters L."/>
            <person name="Mikhailova N."/>
            <person name="Saunders E."/>
            <person name="Kyrpides N."/>
            <person name="Mavromatis K."/>
            <person name="Ivanova N."/>
            <person name="Last F.I."/>
            <person name="Brettin T."/>
            <person name="Detter J.C."/>
            <person name="Han C."/>
            <person name="Larimer F."/>
            <person name="Land M."/>
            <person name="Hauser L."/>
            <person name="Markowitz V."/>
            <person name="Cheng J.-F."/>
            <person name="Hugenholtz P."/>
            <person name="Woyke T."/>
            <person name="Wu D."/>
            <person name="Spring S."/>
            <person name="Schroeder M."/>
            <person name="Brambilla E.-M."/>
            <person name="Klenk H.-P."/>
            <person name="Eisen J.A."/>
        </authorList>
    </citation>
    <scope>NUCLEOTIDE SEQUENCE [LARGE SCALE GENOMIC DNA]</scope>
    <source>
        <strain evidence="10">ATCC BAA-1197 / DSM 17291 / Cas60314</strain>
    </source>
</reference>
<feature type="transmembrane region" description="Helical" evidence="8">
    <location>
        <begin position="330"/>
        <end position="350"/>
    </location>
</feature>
<dbReference type="OrthoDB" id="9803416at2"/>
<dbReference type="HOGENOM" id="CLU_007127_0_0_0"/>
<dbReference type="EMBL" id="CP003096">
    <property type="protein sequence ID" value="AER66950.1"/>
    <property type="molecule type" value="Genomic_DNA"/>
</dbReference>
<evidence type="ECO:0000256" key="7">
    <source>
        <dbReference type="ARBA" id="ARBA00023136"/>
    </source>
</evidence>
<dbReference type="Gene3D" id="3.30.460.20">
    <property type="entry name" value="CorA soluble domain-like"/>
    <property type="match status" value="1"/>
</dbReference>
<dbReference type="GO" id="GO:0005886">
    <property type="term" value="C:plasma membrane"/>
    <property type="evidence" value="ECO:0007669"/>
    <property type="project" value="UniProtKB-SubCell"/>
</dbReference>
<dbReference type="GO" id="GO:0015087">
    <property type="term" value="F:cobalt ion transmembrane transporter activity"/>
    <property type="evidence" value="ECO:0007669"/>
    <property type="project" value="UniProtKB-UniRule"/>
</dbReference>
<evidence type="ECO:0000256" key="6">
    <source>
        <dbReference type="ARBA" id="ARBA00022989"/>
    </source>
</evidence>
<dbReference type="NCBIfam" id="TIGR00383">
    <property type="entry name" value="corA"/>
    <property type="match status" value="1"/>
</dbReference>
<evidence type="ECO:0000313" key="9">
    <source>
        <dbReference type="EMBL" id="AER66950.1"/>
    </source>
</evidence>
<dbReference type="PANTHER" id="PTHR46494">
    <property type="entry name" value="CORA FAMILY METAL ION TRANSPORTER (EUROFUNG)"/>
    <property type="match status" value="1"/>
</dbReference>
<comment type="similarity">
    <text evidence="2 8">Belongs to the CorA metal ion transporter (MIT) (TC 1.A.35) family.</text>
</comment>
<accession>G7V5P0</accession>
<evidence type="ECO:0000256" key="4">
    <source>
        <dbReference type="ARBA" id="ARBA00022475"/>
    </source>
</evidence>
<keyword evidence="5 8" id="KW-0812">Transmembrane</keyword>
<evidence type="ECO:0000256" key="1">
    <source>
        <dbReference type="ARBA" id="ARBA00004651"/>
    </source>
</evidence>
<evidence type="ECO:0000256" key="3">
    <source>
        <dbReference type="ARBA" id="ARBA00022448"/>
    </source>
</evidence>
<keyword evidence="8" id="KW-0406">Ion transport</keyword>
<dbReference type="STRING" id="580340.Tlie_1219"/>
<dbReference type="Proteomes" id="UP000005868">
    <property type="component" value="Chromosome"/>
</dbReference>
<proteinExistence type="inferred from homology"/>
<dbReference type="GO" id="GO:0000287">
    <property type="term" value="F:magnesium ion binding"/>
    <property type="evidence" value="ECO:0007669"/>
    <property type="project" value="TreeGrafter"/>
</dbReference>
<feature type="transmembrane region" description="Helical" evidence="8">
    <location>
        <begin position="298"/>
        <end position="318"/>
    </location>
</feature>
<evidence type="ECO:0000313" key="10">
    <source>
        <dbReference type="Proteomes" id="UP000005868"/>
    </source>
</evidence>
<dbReference type="Gene3D" id="1.20.58.340">
    <property type="entry name" value="Magnesium transport protein CorA, transmembrane region"/>
    <property type="match status" value="2"/>
</dbReference>
<dbReference type="InterPro" id="IPR004488">
    <property type="entry name" value="Mg/Co-transport_prot_CorA"/>
</dbReference>
<dbReference type="GO" id="GO:0050897">
    <property type="term" value="F:cobalt ion binding"/>
    <property type="evidence" value="ECO:0007669"/>
    <property type="project" value="TreeGrafter"/>
</dbReference>
<keyword evidence="8" id="KW-0460">Magnesium</keyword>
<comment type="subcellular location">
    <subcellularLocation>
        <location evidence="1">Cell membrane</location>
        <topology evidence="1">Multi-pass membrane protein</topology>
    </subcellularLocation>
    <subcellularLocation>
        <location evidence="8">Membrane</location>
        <topology evidence="8">Multi-pass membrane protein</topology>
    </subcellularLocation>
</comment>
<dbReference type="GO" id="GO:0015095">
    <property type="term" value="F:magnesium ion transmembrane transporter activity"/>
    <property type="evidence" value="ECO:0007669"/>
    <property type="project" value="UniProtKB-UniRule"/>
</dbReference>
<dbReference type="InterPro" id="IPR002523">
    <property type="entry name" value="MgTranspt_CorA/ZnTranspt_ZntB"/>
</dbReference>
<dbReference type="FunFam" id="1.20.58.340:FF:000012">
    <property type="entry name" value="Magnesium transport protein CorA"/>
    <property type="match status" value="1"/>
</dbReference>
<organism evidence="9 10">
    <name type="scientific">Thermovirga lienii (strain ATCC BAA-1197 / DSM 17291 / Cas60314)</name>
    <dbReference type="NCBI Taxonomy" id="580340"/>
    <lineage>
        <taxon>Bacteria</taxon>
        <taxon>Thermotogati</taxon>
        <taxon>Synergistota</taxon>
        <taxon>Synergistia</taxon>
        <taxon>Synergistales</taxon>
        <taxon>Thermovirgaceae</taxon>
        <taxon>Thermovirga</taxon>
    </lineage>
</organism>
<dbReference type="SUPFAM" id="SSF143865">
    <property type="entry name" value="CorA soluble domain-like"/>
    <property type="match status" value="1"/>
</dbReference>
<keyword evidence="6 8" id="KW-1133">Transmembrane helix</keyword>
<dbReference type="InterPro" id="IPR045861">
    <property type="entry name" value="CorA_cytoplasmic_dom"/>
</dbReference>
<dbReference type="Pfam" id="PF01544">
    <property type="entry name" value="CorA"/>
    <property type="match status" value="1"/>
</dbReference>
<dbReference type="InterPro" id="IPR045863">
    <property type="entry name" value="CorA_TM1_TM2"/>
</dbReference>
<keyword evidence="7 8" id="KW-0472">Membrane</keyword>
<dbReference type="AlphaFoldDB" id="G7V5P0"/>
<evidence type="ECO:0000256" key="5">
    <source>
        <dbReference type="ARBA" id="ARBA00022692"/>
    </source>
</evidence>
<reference evidence="9 10" key="2">
    <citation type="journal article" date="2012" name="Stand. Genomic Sci.">
        <title>Genome sequence of the moderately thermophilic, amino-acid-degrading and sulfur-reducing bacterium Thermovirga lienii type strain (Cas60314(T)).</title>
        <authorList>
            <person name="Goker M."/>
            <person name="Saunders E."/>
            <person name="Lapidus A."/>
            <person name="Nolan M."/>
            <person name="Lucas S."/>
            <person name="Hammon N."/>
            <person name="Deshpande S."/>
            <person name="Cheng J.F."/>
            <person name="Han C."/>
            <person name="Tapia R."/>
            <person name="Goodwin L.A."/>
            <person name="Pitluck S."/>
            <person name="Liolios K."/>
            <person name="Mavromatis K."/>
            <person name="Pagani I."/>
            <person name="Ivanova N."/>
            <person name="Mikhailova N."/>
            <person name="Pati A."/>
            <person name="Chen A."/>
            <person name="Palaniappan K."/>
            <person name="Land M."/>
            <person name="Chang Y.J."/>
            <person name="Jeffries C.D."/>
            <person name="Brambilla E.M."/>
            <person name="Rohde M."/>
            <person name="Spring S."/>
            <person name="Detter J.C."/>
            <person name="Woyke T."/>
            <person name="Bristow J."/>
            <person name="Eisen J.A."/>
            <person name="Markowitz V."/>
            <person name="Hugenholtz P."/>
            <person name="Kyrpides N.C."/>
            <person name="Klenk H.P."/>
        </authorList>
    </citation>
    <scope>NUCLEOTIDE SEQUENCE [LARGE SCALE GENOMIC DNA]</scope>
    <source>
        <strain evidence="10">ATCC BAA-1197 / DSM 17291 / Cas60314</strain>
    </source>
</reference>
<comment type="function">
    <text evidence="8">Mediates influx of magnesium ions.</text>
</comment>
<keyword evidence="3 8" id="KW-0813">Transport</keyword>
<keyword evidence="4 8" id="KW-1003">Cell membrane</keyword>
<protein>
    <recommendedName>
        <fullName evidence="8">Magnesium transport protein CorA</fullName>
    </recommendedName>
</protein>
<gene>
    <name evidence="8" type="primary">corA</name>
    <name evidence="9" type="ordered locus">Tlie_1219</name>
</gene>
<dbReference type="CDD" id="cd12828">
    <property type="entry name" value="TmCorA-like_1"/>
    <property type="match status" value="1"/>
</dbReference>